<dbReference type="AlphaFoldDB" id="A0AAV0Z7Z2"/>
<evidence type="ECO:0000313" key="2">
    <source>
        <dbReference type="Proteomes" id="UP001157006"/>
    </source>
</evidence>
<dbReference type="Proteomes" id="UP001157006">
    <property type="component" value="Chromosome 1S"/>
</dbReference>
<accession>A0AAV0Z7Z2</accession>
<organism evidence="1 2">
    <name type="scientific">Vicia faba</name>
    <name type="common">Broad bean</name>
    <name type="synonym">Faba vulgaris</name>
    <dbReference type="NCBI Taxonomy" id="3906"/>
    <lineage>
        <taxon>Eukaryota</taxon>
        <taxon>Viridiplantae</taxon>
        <taxon>Streptophyta</taxon>
        <taxon>Embryophyta</taxon>
        <taxon>Tracheophyta</taxon>
        <taxon>Spermatophyta</taxon>
        <taxon>Magnoliopsida</taxon>
        <taxon>eudicotyledons</taxon>
        <taxon>Gunneridae</taxon>
        <taxon>Pentapetalae</taxon>
        <taxon>rosids</taxon>
        <taxon>fabids</taxon>
        <taxon>Fabales</taxon>
        <taxon>Fabaceae</taxon>
        <taxon>Papilionoideae</taxon>
        <taxon>50 kb inversion clade</taxon>
        <taxon>NPAAA clade</taxon>
        <taxon>Hologalegina</taxon>
        <taxon>IRL clade</taxon>
        <taxon>Fabeae</taxon>
        <taxon>Vicia</taxon>
    </lineage>
</organism>
<gene>
    <name evidence="1" type="ORF">VFH_I044440</name>
</gene>
<sequence length="250" mass="28938">MGIIFENTDICRFKLSRNAKFEYLRERIQTRMQSGVVSQIIYRNAVNFGVNQVKYVPLKIRDDDDVEMMFYNHELSGLHAIDLYIKFQTSQQSQISQVANPNDAEPVSIIPEEVVVEDDEEEETESQADDLFTTLFEDGGRDEVDAINETEQHIPLENVYCPPAHMTTLDTAGDESSFQWPKNPRLPLEDDIAVGNQFKNKSDCVFAISRHIAQNFMKDIKDRILRKKIINMGKYFLCKHYMLVNSLPLY</sequence>
<protein>
    <submittedName>
        <fullName evidence="1">Uncharacterized protein</fullName>
    </submittedName>
</protein>
<keyword evidence="2" id="KW-1185">Reference proteome</keyword>
<proteinExistence type="predicted"/>
<name>A0AAV0Z7Z2_VICFA</name>
<evidence type="ECO:0000313" key="1">
    <source>
        <dbReference type="EMBL" id="CAI8592530.1"/>
    </source>
</evidence>
<dbReference type="EMBL" id="OX451735">
    <property type="protein sequence ID" value="CAI8592530.1"/>
    <property type="molecule type" value="Genomic_DNA"/>
</dbReference>
<reference evidence="1 2" key="1">
    <citation type="submission" date="2023-01" db="EMBL/GenBank/DDBJ databases">
        <authorList>
            <person name="Kreplak J."/>
        </authorList>
    </citation>
    <scope>NUCLEOTIDE SEQUENCE [LARGE SCALE GENOMIC DNA]</scope>
</reference>